<evidence type="ECO:0000313" key="3">
    <source>
        <dbReference type="Proteomes" id="UP000621500"/>
    </source>
</evidence>
<sequence length="143" mass="15264">MDSWWPISVPEIKGVHSQARRLGQVEAMARDAIALFLDVSPKSFGVHVEPELSEEVVDARLARAELIKAQQRADEATKRALRKLLAANLSVREAADLVGVSPGRVSQLVPSRKTAGPAKTAPKRASRGKKASSAAAPRQPAGV</sequence>
<dbReference type="Proteomes" id="UP000621500">
    <property type="component" value="Unassembled WGS sequence"/>
</dbReference>
<gene>
    <name evidence="2" type="ORF">Pma05_43820</name>
</gene>
<keyword evidence="3" id="KW-1185">Reference proteome</keyword>
<name>A0ABQ4ET20_9ACTN</name>
<evidence type="ECO:0000256" key="1">
    <source>
        <dbReference type="SAM" id="MobiDB-lite"/>
    </source>
</evidence>
<accession>A0ABQ4ET20</accession>
<evidence type="ECO:0008006" key="4">
    <source>
        <dbReference type="Google" id="ProtNLM"/>
    </source>
</evidence>
<feature type="compositionally biased region" description="Low complexity" evidence="1">
    <location>
        <begin position="131"/>
        <end position="143"/>
    </location>
</feature>
<dbReference type="SUPFAM" id="SSF143100">
    <property type="entry name" value="TTHA1013/TTHA0281-like"/>
    <property type="match status" value="1"/>
</dbReference>
<comment type="caution">
    <text evidence="2">The sequence shown here is derived from an EMBL/GenBank/DDBJ whole genome shotgun (WGS) entry which is preliminary data.</text>
</comment>
<organism evidence="2 3">
    <name type="scientific">Plantactinospora mayteni</name>
    <dbReference type="NCBI Taxonomy" id="566021"/>
    <lineage>
        <taxon>Bacteria</taxon>
        <taxon>Bacillati</taxon>
        <taxon>Actinomycetota</taxon>
        <taxon>Actinomycetes</taxon>
        <taxon>Micromonosporales</taxon>
        <taxon>Micromonosporaceae</taxon>
        <taxon>Plantactinospora</taxon>
    </lineage>
</organism>
<dbReference type="RefSeq" id="WP_203859286.1">
    <property type="nucleotide sequence ID" value="NZ_BAAAZQ010000006.1"/>
</dbReference>
<dbReference type="EMBL" id="BONX01000029">
    <property type="protein sequence ID" value="GIG97809.1"/>
    <property type="molecule type" value="Genomic_DNA"/>
</dbReference>
<feature type="compositionally biased region" description="Basic residues" evidence="1">
    <location>
        <begin position="121"/>
        <end position="130"/>
    </location>
</feature>
<proteinExistence type="predicted"/>
<evidence type="ECO:0000313" key="2">
    <source>
        <dbReference type="EMBL" id="GIG97809.1"/>
    </source>
</evidence>
<feature type="region of interest" description="Disordered" evidence="1">
    <location>
        <begin position="103"/>
        <end position="143"/>
    </location>
</feature>
<reference evidence="2 3" key="1">
    <citation type="submission" date="2021-01" db="EMBL/GenBank/DDBJ databases">
        <title>Whole genome shotgun sequence of Plantactinospora mayteni NBRC 109088.</title>
        <authorList>
            <person name="Komaki H."/>
            <person name="Tamura T."/>
        </authorList>
    </citation>
    <scope>NUCLEOTIDE SEQUENCE [LARGE SCALE GENOMIC DNA]</scope>
    <source>
        <strain evidence="2 3">NBRC 109088</strain>
    </source>
</reference>
<dbReference type="InterPro" id="IPR035069">
    <property type="entry name" value="TTHA1013/TTHA0281-like"/>
</dbReference>
<protein>
    <recommendedName>
        <fullName evidence="4">Transcriptional regulator</fullName>
    </recommendedName>
</protein>